<dbReference type="AlphaFoldDB" id="A0AAW2FUC0"/>
<dbReference type="EMBL" id="JADYXP020000008">
    <property type="protein sequence ID" value="KAL0119058.1"/>
    <property type="molecule type" value="Genomic_DNA"/>
</dbReference>
<gene>
    <name evidence="1" type="ORF">PUN28_009584</name>
</gene>
<dbReference type="Proteomes" id="UP001430953">
    <property type="component" value="Unassembled WGS sequence"/>
</dbReference>
<name>A0AAW2FUC0_9HYME</name>
<comment type="caution">
    <text evidence="1">The sequence shown here is derived from an EMBL/GenBank/DDBJ whole genome shotgun (WGS) entry which is preliminary data.</text>
</comment>
<organism evidence="1 2">
    <name type="scientific">Cardiocondyla obscurior</name>
    <dbReference type="NCBI Taxonomy" id="286306"/>
    <lineage>
        <taxon>Eukaryota</taxon>
        <taxon>Metazoa</taxon>
        <taxon>Ecdysozoa</taxon>
        <taxon>Arthropoda</taxon>
        <taxon>Hexapoda</taxon>
        <taxon>Insecta</taxon>
        <taxon>Pterygota</taxon>
        <taxon>Neoptera</taxon>
        <taxon>Endopterygota</taxon>
        <taxon>Hymenoptera</taxon>
        <taxon>Apocrita</taxon>
        <taxon>Aculeata</taxon>
        <taxon>Formicoidea</taxon>
        <taxon>Formicidae</taxon>
        <taxon>Myrmicinae</taxon>
        <taxon>Cardiocondyla</taxon>
    </lineage>
</organism>
<sequence>MVLIISRARACFLDNGESVYTRFIVRRTFVDSLLSRFIIVYARRLHGKYILATGVHRSARLRRTPQISPATSRCRPRYSQHPAASSASKPLLILLLLLITYTFSDKRASNKIPDIFIAAARTISN</sequence>
<reference evidence="1 2" key="1">
    <citation type="submission" date="2023-03" db="EMBL/GenBank/DDBJ databases">
        <title>High recombination rates correlate with genetic variation in Cardiocondyla obscurior ants.</title>
        <authorList>
            <person name="Errbii M."/>
        </authorList>
    </citation>
    <scope>NUCLEOTIDE SEQUENCE [LARGE SCALE GENOMIC DNA]</scope>
    <source>
        <strain evidence="1">Alpha-2009</strain>
        <tissue evidence="1">Whole body</tissue>
    </source>
</reference>
<proteinExistence type="predicted"/>
<protein>
    <submittedName>
        <fullName evidence="1">Uncharacterized protein</fullName>
    </submittedName>
</protein>
<accession>A0AAW2FUC0</accession>
<evidence type="ECO:0000313" key="2">
    <source>
        <dbReference type="Proteomes" id="UP001430953"/>
    </source>
</evidence>
<evidence type="ECO:0000313" key="1">
    <source>
        <dbReference type="EMBL" id="KAL0119058.1"/>
    </source>
</evidence>
<keyword evidence="2" id="KW-1185">Reference proteome</keyword>